<dbReference type="PANTHER" id="PTHR44196:SF1">
    <property type="entry name" value="DEHYDROGENASE_REDUCTASE SDR FAMILY MEMBER 7B"/>
    <property type="match status" value="1"/>
</dbReference>
<dbReference type="InterPro" id="IPR020904">
    <property type="entry name" value="Sc_DH/Rdtase_CS"/>
</dbReference>
<gene>
    <name evidence="5" type="ORF">SIL87_09570</name>
</gene>
<dbReference type="InterPro" id="IPR036291">
    <property type="entry name" value="NAD(P)-bd_dom_sf"/>
</dbReference>
<keyword evidence="6" id="KW-1185">Reference proteome</keyword>
<proteinExistence type="inferred from homology"/>
<dbReference type="PROSITE" id="PS00061">
    <property type="entry name" value="ADH_SHORT"/>
    <property type="match status" value="1"/>
</dbReference>
<feature type="domain" description="Ketoreductase" evidence="4">
    <location>
        <begin position="8"/>
        <end position="192"/>
    </location>
</feature>
<keyword evidence="2" id="KW-0560">Oxidoreductase</keyword>
<dbReference type="PRINTS" id="PR00081">
    <property type="entry name" value="GDHRDH"/>
</dbReference>
<dbReference type="EMBL" id="JAWXYB010000018">
    <property type="protein sequence ID" value="MDX5931011.1"/>
    <property type="molecule type" value="Genomic_DNA"/>
</dbReference>
<evidence type="ECO:0000313" key="6">
    <source>
        <dbReference type="Proteomes" id="UP001279553"/>
    </source>
</evidence>
<dbReference type="AlphaFoldDB" id="A0AAW9DQ33"/>
<dbReference type="Proteomes" id="UP001279553">
    <property type="component" value="Unassembled WGS sequence"/>
</dbReference>
<name>A0AAW9DQ33_ACIAO</name>
<dbReference type="RefSeq" id="WP_319613933.1">
    <property type="nucleotide sequence ID" value="NZ_JAWXYB010000018.1"/>
</dbReference>
<comment type="caution">
    <text evidence="5">The sequence shown here is derived from an EMBL/GenBank/DDBJ whole genome shotgun (WGS) entry which is preliminary data.</text>
</comment>
<dbReference type="Gene3D" id="3.40.50.720">
    <property type="entry name" value="NAD(P)-binding Rossmann-like Domain"/>
    <property type="match status" value="1"/>
</dbReference>
<comment type="similarity">
    <text evidence="1 3">Belongs to the short-chain dehydrogenases/reductases (SDR) family.</text>
</comment>
<dbReference type="Pfam" id="PF00106">
    <property type="entry name" value="adh_short"/>
    <property type="match status" value="1"/>
</dbReference>
<evidence type="ECO:0000313" key="5">
    <source>
        <dbReference type="EMBL" id="MDX5931011.1"/>
    </source>
</evidence>
<dbReference type="SMART" id="SM00822">
    <property type="entry name" value="PKS_KR"/>
    <property type="match status" value="1"/>
</dbReference>
<evidence type="ECO:0000259" key="4">
    <source>
        <dbReference type="SMART" id="SM00822"/>
    </source>
</evidence>
<dbReference type="SUPFAM" id="SSF51735">
    <property type="entry name" value="NAD(P)-binding Rossmann-fold domains"/>
    <property type="match status" value="1"/>
</dbReference>
<evidence type="ECO:0000256" key="3">
    <source>
        <dbReference type="RuleBase" id="RU000363"/>
    </source>
</evidence>
<sequence>MRMSVNGRVAVLTGAASGIGAALTLALAARGADLALIDRDADGLARIAAEARLFGAKISTHILDLTDAAAIAALPARVAADHPPPVLLINNAGVALVGSFEQMDEAEFEWLMDVNFRAAVRLTRAFLPSLRHPGPSRIVFLSSVFGLVGPPFQSAYSASKFAIRGFGESLRHELAGTDIGVTIVHPGGIRTNIARNARLAARMNPEDAAIGVKAFESSLVTPPETAARVILDGIERGSPRVLIGADALAIDSLARLMPVRAWSLIQRRLDALSPRSSTRRSANQG</sequence>
<dbReference type="PANTHER" id="PTHR44196">
    <property type="entry name" value="DEHYDROGENASE/REDUCTASE SDR FAMILY MEMBER 7B"/>
    <property type="match status" value="1"/>
</dbReference>
<protein>
    <submittedName>
        <fullName evidence="5">SDR family NAD(P)-dependent oxidoreductase</fullName>
    </submittedName>
</protein>
<evidence type="ECO:0000256" key="1">
    <source>
        <dbReference type="ARBA" id="ARBA00006484"/>
    </source>
</evidence>
<dbReference type="PRINTS" id="PR00080">
    <property type="entry name" value="SDRFAMILY"/>
</dbReference>
<evidence type="ECO:0000256" key="2">
    <source>
        <dbReference type="ARBA" id="ARBA00023002"/>
    </source>
</evidence>
<dbReference type="InterPro" id="IPR057326">
    <property type="entry name" value="KR_dom"/>
</dbReference>
<dbReference type="GO" id="GO:0016491">
    <property type="term" value="F:oxidoreductase activity"/>
    <property type="evidence" value="ECO:0007669"/>
    <property type="project" value="UniProtKB-KW"/>
</dbReference>
<organism evidence="5 6">
    <name type="scientific">Acidiphilium acidophilum</name>
    <name type="common">Thiobacillus acidophilus</name>
    <dbReference type="NCBI Taxonomy" id="76588"/>
    <lineage>
        <taxon>Bacteria</taxon>
        <taxon>Pseudomonadati</taxon>
        <taxon>Pseudomonadota</taxon>
        <taxon>Alphaproteobacteria</taxon>
        <taxon>Acetobacterales</taxon>
        <taxon>Acidocellaceae</taxon>
        <taxon>Acidiphilium</taxon>
    </lineage>
</organism>
<accession>A0AAW9DQ33</accession>
<dbReference type="GO" id="GO:0016020">
    <property type="term" value="C:membrane"/>
    <property type="evidence" value="ECO:0007669"/>
    <property type="project" value="TreeGrafter"/>
</dbReference>
<dbReference type="InterPro" id="IPR002347">
    <property type="entry name" value="SDR_fam"/>
</dbReference>
<reference evidence="5 6" key="1">
    <citation type="submission" date="2023-11" db="EMBL/GenBank/DDBJ databases">
        <title>MicrobeMod: A computational toolkit for identifying prokaryotic methylation and restriction-modification with nanopore sequencing.</title>
        <authorList>
            <person name="Crits-Christoph A."/>
            <person name="Kang S.C."/>
            <person name="Lee H."/>
            <person name="Ostrov N."/>
        </authorList>
    </citation>
    <scope>NUCLEOTIDE SEQUENCE [LARGE SCALE GENOMIC DNA]</scope>
    <source>
        <strain evidence="5 6">DSMZ 700</strain>
    </source>
</reference>